<feature type="transmembrane region" description="Helical" evidence="5">
    <location>
        <begin position="169"/>
        <end position="190"/>
    </location>
</feature>
<evidence type="ECO:0000256" key="5">
    <source>
        <dbReference type="SAM" id="Phobius"/>
    </source>
</evidence>
<evidence type="ECO:0000313" key="6">
    <source>
        <dbReference type="EMBL" id="BAS19323.1"/>
    </source>
</evidence>
<dbReference type="Proteomes" id="UP000066203">
    <property type="component" value="Chromosome"/>
</dbReference>
<reference evidence="7" key="1">
    <citation type="submission" date="2015-08" db="EMBL/GenBank/DDBJ databases">
        <title>Complete genome sequence of Rothia mucilaginosa strain NUM-Rm6536.</title>
        <authorList>
            <person name="Nambu T."/>
        </authorList>
    </citation>
    <scope>NUCLEOTIDE SEQUENCE [LARGE SCALE GENOMIC DNA]</scope>
    <source>
        <strain evidence="7">NUM-Rm6536</strain>
    </source>
</reference>
<keyword evidence="4 5" id="KW-0472">Membrane</keyword>
<evidence type="ECO:0000256" key="4">
    <source>
        <dbReference type="ARBA" id="ARBA00023136"/>
    </source>
</evidence>
<dbReference type="Pfam" id="PF04973">
    <property type="entry name" value="NMN_transporter"/>
    <property type="match status" value="1"/>
</dbReference>
<gene>
    <name evidence="6" type="ORF">RM6536_0076</name>
</gene>
<dbReference type="GO" id="GO:0016020">
    <property type="term" value="C:membrane"/>
    <property type="evidence" value="ECO:0007669"/>
    <property type="project" value="UniProtKB-SubCell"/>
</dbReference>
<evidence type="ECO:0000256" key="2">
    <source>
        <dbReference type="ARBA" id="ARBA00022692"/>
    </source>
</evidence>
<feature type="transmembrane region" description="Helical" evidence="5">
    <location>
        <begin position="20"/>
        <end position="39"/>
    </location>
</feature>
<proteinExistence type="predicted"/>
<comment type="subcellular location">
    <subcellularLocation>
        <location evidence="1">Membrane</location>
        <topology evidence="1">Multi-pass membrane protein</topology>
    </subcellularLocation>
</comment>
<keyword evidence="3 5" id="KW-1133">Transmembrane helix</keyword>
<accession>A0A0K2RWW4</accession>
<keyword evidence="2 5" id="KW-0812">Transmembrane</keyword>
<dbReference type="InterPro" id="IPR006419">
    <property type="entry name" value="NMN_transpt_PnuC"/>
</dbReference>
<evidence type="ECO:0000256" key="3">
    <source>
        <dbReference type="ARBA" id="ARBA00022989"/>
    </source>
</evidence>
<sequence length="251" mass="27089">MEAKEFSEKALLFFAKSKYADLFGVALVIAIAIASGYLSTNLAKYVDWGPITSFIPLGVISVINVGISMMSTRLTGRLSNVGNVLGIINTALSGAIDYILGNKAAIITYPVTFIVYTFAIRRWQNSERGKALEPPTGTKGQLIIGGIVAGSFAFSLVTNYIGYGGKTSFLFWITTVVFGLSLSANILNALKLTMQWQFWFLYNTVQCIKALTQGNFANVGKYIFYIINSVAALLLWTRNGTASKGAVAAVA</sequence>
<protein>
    <recommendedName>
        <fullName evidence="8">Nicotinamide mononucleotide transporter</fullName>
    </recommendedName>
</protein>
<dbReference type="PATRIC" id="fig|43675.28.peg.77"/>
<organism evidence="6">
    <name type="scientific">Rothia mucilaginosa</name>
    <dbReference type="NCBI Taxonomy" id="43675"/>
    <lineage>
        <taxon>Bacteria</taxon>
        <taxon>Bacillati</taxon>
        <taxon>Actinomycetota</taxon>
        <taxon>Actinomycetes</taxon>
        <taxon>Micrococcales</taxon>
        <taxon>Micrococcaceae</taxon>
        <taxon>Rothia</taxon>
    </lineage>
</organism>
<evidence type="ECO:0000313" key="7">
    <source>
        <dbReference type="Proteomes" id="UP000066203"/>
    </source>
</evidence>
<name>A0A0K2RWW4_9MICC</name>
<feature type="transmembrane region" description="Helical" evidence="5">
    <location>
        <begin position="51"/>
        <end position="69"/>
    </location>
</feature>
<feature type="transmembrane region" description="Helical" evidence="5">
    <location>
        <begin position="106"/>
        <end position="123"/>
    </location>
</feature>
<feature type="transmembrane region" description="Helical" evidence="5">
    <location>
        <begin position="81"/>
        <end position="100"/>
    </location>
</feature>
<dbReference type="GO" id="GO:0034257">
    <property type="term" value="F:nicotinamide riboside transmembrane transporter activity"/>
    <property type="evidence" value="ECO:0007669"/>
    <property type="project" value="InterPro"/>
</dbReference>
<evidence type="ECO:0008006" key="8">
    <source>
        <dbReference type="Google" id="ProtNLM"/>
    </source>
</evidence>
<dbReference type="EMBL" id="AP014938">
    <property type="protein sequence ID" value="BAS19323.1"/>
    <property type="molecule type" value="Genomic_DNA"/>
</dbReference>
<dbReference type="AlphaFoldDB" id="A0A0K2RWW4"/>
<feature type="transmembrane region" description="Helical" evidence="5">
    <location>
        <begin position="143"/>
        <end position="163"/>
    </location>
</feature>
<dbReference type="RefSeq" id="WP_060823589.1">
    <property type="nucleotide sequence ID" value="NZ_AP014938.1"/>
</dbReference>
<evidence type="ECO:0000256" key="1">
    <source>
        <dbReference type="ARBA" id="ARBA00004141"/>
    </source>
</evidence>